<keyword evidence="9" id="KW-0175">Coiled coil</keyword>
<evidence type="ECO:0000256" key="4">
    <source>
        <dbReference type="ARBA" id="ARBA00022500"/>
    </source>
</evidence>
<dbReference type="GO" id="GO:0071973">
    <property type="term" value="P:bacterial-type flagellum-dependent cell motility"/>
    <property type="evidence" value="ECO:0007669"/>
    <property type="project" value="InterPro"/>
</dbReference>
<dbReference type="GO" id="GO:0044781">
    <property type="term" value="P:bacterial-type flagellum organization"/>
    <property type="evidence" value="ECO:0007669"/>
    <property type="project" value="UniProtKB-KW"/>
</dbReference>
<dbReference type="GO" id="GO:0006935">
    <property type="term" value="P:chemotaxis"/>
    <property type="evidence" value="ECO:0007669"/>
    <property type="project" value="UniProtKB-KW"/>
</dbReference>
<evidence type="ECO:0000256" key="3">
    <source>
        <dbReference type="ARBA" id="ARBA00022475"/>
    </source>
</evidence>
<dbReference type="GO" id="GO:0005886">
    <property type="term" value="C:plasma membrane"/>
    <property type="evidence" value="ECO:0007669"/>
    <property type="project" value="UniProtKB-SubCell"/>
</dbReference>
<evidence type="ECO:0000256" key="1">
    <source>
        <dbReference type="ARBA" id="ARBA00004413"/>
    </source>
</evidence>
<evidence type="ECO:0000256" key="6">
    <source>
        <dbReference type="ARBA" id="ARBA00022927"/>
    </source>
</evidence>
<evidence type="ECO:0000256" key="8">
    <source>
        <dbReference type="ARBA" id="ARBA00023225"/>
    </source>
</evidence>
<dbReference type="AlphaFoldDB" id="A0A645HHV5"/>
<dbReference type="GO" id="GO:0015031">
    <property type="term" value="P:protein transport"/>
    <property type="evidence" value="ECO:0007669"/>
    <property type="project" value="UniProtKB-KW"/>
</dbReference>
<dbReference type="GO" id="GO:0009288">
    <property type="term" value="C:bacterial-type flagellum"/>
    <property type="evidence" value="ECO:0007669"/>
    <property type="project" value="InterPro"/>
</dbReference>
<gene>
    <name evidence="10" type="ORF">SDC9_185300</name>
</gene>
<evidence type="ECO:0000313" key="10">
    <source>
        <dbReference type="EMBL" id="MPN37779.1"/>
    </source>
</evidence>
<dbReference type="InterPro" id="IPR053716">
    <property type="entry name" value="Flag_assembly_chemotaxis_eff"/>
</dbReference>
<dbReference type="Gene3D" id="1.10.287.1700">
    <property type="match status" value="1"/>
</dbReference>
<comment type="subcellular location">
    <subcellularLocation>
        <location evidence="1">Cell membrane</location>
        <topology evidence="1">Peripheral membrane protein</topology>
        <orientation evidence="1">Cytoplasmic side</orientation>
    </subcellularLocation>
</comment>
<accession>A0A645HHV5</accession>
<name>A0A645HHV5_9ZZZZ</name>
<dbReference type="EMBL" id="VSSQ01092635">
    <property type="protein sequence ID" value="MPN37779.1"/>
    <property type="molecule type" value="Genomic_DNA"/>
</dbReference>
<keyword evidence="7" id="KW-0472">Membrane</keyword>
<reference evidence="10" key="1">
    <citation type="submission" date="2019-08" db="EMBL/GenBank/DDBJ databases">
        <authorList>
            <person name="Kucharzyk K."/>
            <person name="Murdoch R.W."/>
            <person name="Higgins S."/>
            <person name="Loffler F."/>
        </authorList>
    </citation>
    <scope>NUCLEOTIDE SEQUENCE</scope>
</reference>
<keyword evidence="2" id="KW-0813">Transport</keyword>
<keyword evidence="6" id="KW-0653">Protein transport</keyword>
<evidence type="ECO:0000256" key="2">
    <source>
        <dbReference type="ARBA" id="ARBA00022448"/>
    </source>
</evidence>
<evidence type="ECO:0008006" key="11">
    <source>
        <dbReference type="Google" id="ProtNLM"/>
    </source>
</evidence>
<evidence type="ECO:0000256" key="9">
    <source>
        <dbReference type="SAM" id="Coils"/>
    </source>
</evidence>
<sequence length="148" mass="17361">MKKFVFTNEKYQELKEKEDERLKLNMKNVDKEIDMAAAALHALDEKFNSERSVFESACKHGVAAGELASYQGYFEFLQDRRKDATREMEALLDRKRTLTEALLRVNNELRVLEEMRQEQYQAYCKEVAAEEAKELDTHMAFTIIERAV</sequence>
<feature type="coiled-coil region" evidence="9">
    <location>
        <begin position="74"/>
        <end position="118"/>
    </location>
</feature>
<dbReference type="Pfam" id="PF02050">
    <property type="entry name" value="FliJ"/>
    <property type="match status" value="1"/>
</dbReference>
<keyword evidence="4" id="KW-0145">Chemotaxis</keyword>
<comment type="caution">
    <text evidence="10">The sequence shown here is derived from an EMBL/GenBank/DDBJ whole genome shotgun (WGS) entry which is preliminary data.</text>
</comment>
<keyword evidence="8" id="KW-1006">Bacterial flagellum protein export</keyword>
<keyword evidence="5" id="KW-1005">Bacterial flagellum biogenesis</keyword>
<proteinExistence type="predicted"/>
<organism evidence="10">
    <name type="scientific">bioreactor metagenome</name>
    <dbReference type="NCBI Taxonomy" id="1076179"/>
    <lineage>
        <taxon>unclassified sequences</taxon>
        <taxon>metagenomes</taxon>
        <taxon>ecological metagenomes</taxon>
    </lineage>
</organism>
<protein>
    <recommendedName>
        <fullName evidence="11">Flagellar FliJ protein</fullName>
    </recommendedName>
</protein>
<keyword evidence="3" id="KW-1003">Cell membrane</keyword>
<evidence type="ECO:0000256" key="5">
    <source>
        <dbReference type="ARBA" id="ARBA00022795"/>
    </source>
</evidence>
<dbReference type="InterPro" id="IPR012823">
    <property type="entry name" value="Flagell_FliJ"/>
</dbReference>
<evidence type="ECO:0000256" key="7">
    <source>
        <dbReference type="ARBA" id="ARBA00023136"/>
    </source>
</evidence>